<dbReference type="InterPro" id="IPR036779">
    <property type="entry name" value="LysM_dom_sf"/>
</dbReference>
<keyword evidence="9 15" id="KW-1133">Transmembrane helix</keyword>
<feature type="domain" description="LysM" evidence="17">
    <location>
        <begin position="197"/>
        <end position="241"/>
    </location>
</feature>
<dbReference type="Gene3D" id="3.10.350.10">
    <property type="entry name" value="LysM domain"/>
    <property type="match status" value="1"/>
</dbReference>
<dbReference type="GO" id="GO:0005886">
    <property type="term" value="C:plasma membrane"/>
    <property type="evidence" value="ECO:0007669"/>
    <property type="project" value="UniProtKB-ARBA"/>
</dbReference>
<dbReference type="GO" id="GO:0005524">
    <property type="term" value="F:ATP binding"/>
    <property type="evidence" value="ECO:0007669"/>
    <property type="project" value="UniProtKB-UniRule"/>
</dbReference>
<proteinExistence type="predicted"/>
<keyword evidence="8 13" id="KW-0067">ATP-binding</keyword>
<evidence type="ECO:0000313" key="18">
    <source>
        <dbReference type="EMBL" id="CAL1409187.1"/>
    </source>
</evidence>
<dbReference type="SUPFAM" id="SSF56112">
    <property type="entry name" value="Protein kinase-like (PK-like)"/>
    <property type="match status" value="1"/>
</dbReference>
<dbReference type="PANTHER" id="PTHR27005:SF537">
    <property type="entry name" value="LYSM TYPE RECEPTOR KINASE"/>
    <property type="match status" value="1"/>
</dbReference>
<keyword evidence="6 13" id="KW-0547">Nucleotide-binding</keyword>
<evidence type="ECO:0000256" key="9">
    <source>
        <dbReference type="ARBA" id="ARBA00022989"/>
    </source>
</evidence>
<dbReference type="Pfam" id="PF23473">
    <property type="entry name" value="LysM3_LYK4_5"/>
    <property type="match status" value="1"/>
</dbReference>
<dbReference type="FunFam" id="1.10.510.10:FF:000084">
    <property type="entry name" value="Wall-associated receptor kinase 2"/>
    <property type="match status" value="1"/>
</dbReference>
<dbReference type="InterPro" id="IPR056561">
    <property type="entry name" value="NFP_LYK_LysM1"/>
</dbReference>
<feature type="domain" description="Protein kinase" evidence="16">
    <location>
        <begin position="353"/>
        <end position="633"/>
    </location>
</feature>
<dbReference type="SMART" id="SM00257">
    <property type="entry name" value="LysM"/>
    <property type="match status" value="2"/>
</dbReference>
<dbReference type="PROSITE" id="PS51782">
    <property type="entry name" value="LYSM"/>
    <property type="match status" value="1"/>
</dbReference>
<reference evidence="18 19" key="1">
    <citation type="submission" date="2024-04" db="EMBL/GenBank/DDBJ databases">
        <authorList>
            <person name="Fracassetti M."/>
        </authorList>
    </citation>
    <scope>NUCLEOTIDE SEQUENCE [LARGE SCALE GENOMIC DNA]</scope>
</reference>
<feature type="binding site" evidence="13">
    <location>
        <position position="382"/>
    </location>
    <ligand>
        <name>ATP</name>
        <dbReference type="ChEBI" id="CHEBI:30616"/>
    </ligand>
</feature>
<evidence type="ECO:0000256" key="10">
    <source>
        <dbReference type="ARBA" id="ARBA00023136"/>
    </source>
</evidence>
<dbReference type="EMBL" id="OZ034821">
    <property type="protein sequence ID" value="CAL1409187.1"/>
    <property type="molecule type" value="Genomic_DNA"/>
</dbReference>
<evidence type="ECO:0000256" key="8">
    <source>
        <dbReference type="ARBA" id="ARBA00022840"/>
    </source>
</evidence>
<dbReference type="PROSITE" id="PS00107">
    <property type="entry name" value="PROTEIN_KINASE_ATP"/>
    <property type="match status" value="1"/>
</dbReference>
<feature type="transmembrane region" description="Helical" evidence="15">
    <location>
        <begin position="6"/>
        <end position="28"/>
    </location>
</feature>
<comment type="catalytic activity">
    <reaction evidence="12">
        <text>L-threonyl-[protein] + ATP = O-phospho-L-threonyl-[protein] + ADP + H(+)</text>
        <dbReference type="Rhea" id="RHEA:46608"/>
        <dbReference type="Rhea" id="RHEA-COMP:11060"/>
        <dbReference type="Rhea" id="RHEA-COMP:11605"/>
        <dbReference type="ChEBI" id="CHEBI:15378"/>
        <dbReference type="ChEBI" id="CHEBI:30013"/>
        <dbReference type="ChEBI" id="CHEBI:30616"/>
        <dbReference type="ChEBI" id="CHEBI:61977"/>
        <dbReference type="ChEBI" id="CHEBI:456216"/>
    </reaction>
</comment>
<dbReference type="SMART" id="SM00220">
    <property type="entry name" value="S_TKc"/>
    <property type="match status" value="1"/>
</dbReference>
<dbReference type="Gene3D" id="1.10.510.10">
    <property type="entry name" value="Transferase(Phosphotransferase) domain 1"/>
    <property type="match status" value="1"/>
</dbReference>
<dbReference type="InterPro" id="IPR017441">
    <property type="entry name" value="Protein_kinase_ATP_BS"/>
</dbReference>
<dbReference type="FunFam" id="3.30.200.20:FF:000043">
    <property type="entry name" value="Wall-associated receptor kinase 2"/>
    <property type="match status" value="1"/>
</dbReference>
<dbReference type="Proteomes" id="UP001497516">
    <property type="component" value="Chromosome 8"/>
</dbReference>
<evidence type="ECO:0000256" key="3">
    <source>
        <dbReference type="ARBA" id="ARBA00022679"/>
    </source>
</evidence>
<protein>
    <submittedName>
        <fullName evidence="18">Uncharacterized protein</fullName>
    </submittedName>
</protein>
<keyword evidence="3" id="KW-0808">Transferase</keyword>
<accession>A0AAV2GFN1</accession>
<dbReference type="Pfam" id="PF23472">
    <property type="entry name" value="LysM2_CERK1_LYK3_4_5"/>
    <property type="match status" value="1"/>
</dbReference>
<feature type="region of interest" description="Disordered" evidence="14">
    <location>
        <begin position="636"/>
        <end position="655"/>
    </location>
</feature>
<organism evidence="18 19">
    <name type="scientific">Linum trigynum</name>
    <dbReference type="NCBI Taxonomy" id="586398"/>
    <lineage>
        <taxon>Eukaryota</taxon>
        <taxon>Viridiplantae</taxon>
        <taxon>Streptophyta</taxon>
        <taxon>Embryophyta</taxon>
        <taxon>Tracheophyta</taxon>
        <taxon>Spermatophyta</taxon>
        <taxon>Magnoliopsida</taxon>
        <taxon>eudicotyledons</taxon>
        <taxon>Gunneridae</taxon>
        <taxon>Pentapetalae</taxon>
        <taxon>rosids</taxon>
        <taxon>fabids</taxon>
        <taxon>Malpighiales</taxon>
        <taxon>Linaceae</taxon>
        <taxon>Linum</taxon>
    </lineage>
</organism>
<keyword evidence="4 15" id="KW-0812">Transmembrane</keyword>
<dbReference type="AlphaFoldDB" id="A0AAV2GFN1"/>
<dbReference type="InterPro" id="IPR008271">
    <property type="entry name" value="Ser/Thr_kinase_AS"/>
</dbReference>
<evidence type="ECO:0000256" key="12">
    <source>
        <dbReference type="ARBA" id="ARBA00047951"/>
    </source>
</evidence>
<evidence type="ECO:0000256" key="11">
    <source>
        <dbReference type="ARBA" id="ARBA00047558"/>
    </source>
</evidence>
<dbReference type="SUPFAM" id="SSF54106">
    <property type="entry name" value="LysM domain"/>
    <property type="match status" value="1"/>
</dbReference>
<keyword evidence="10 15" id="KW-0472">Membrane</keyword>
<evidence type="ECO:0000256" key="2">
    <source>
        <dbReference type="ARBA" id="ARBA00022527"/>
    </source>
</evidence>
<evidence type="ECO:0000256" key="4">
    <source>
        <dbReference type="ARBA" id="ARBA00022692"/>
    </source>
</evidence>
<evidence type="ECO:0000256" key="7">
    <source>
        <dbReference type="ARBA" id="ARBA00022777"/>
    </source>
</evidence>
<evidence type="ECO:0000256" key="6">
    <source>
        <dbReference type="ARBA" id="ARBA00022741"/>
    </source>
</evidence>
<dbReference type="PROSITE" id="PS00108">
    <property type="entry name" value="PROTEIN_KINASE_ST"/>
    <property type="match status" value="1"/>
</dbReference>
<dbReference type="PROSITE" id="PS50011">
    <property type="entry name" value="PROTEIN_KINASE_DOM"/>
    <property type="match status" value="1"/>
</dbReference>
<evidence type="ECO:0000259" key="17">
    <source>
        <dbReference type="PROSITE" id="PS51782"/>
    </source>
</evidence>
<comment type="catalytic activity">
    <reaction evidence="11">
        <text>L-seryl-[protein] + ATP = O-phospho-L-seryl-[protein] + ADP + H(+)</text>
        <dbReference type="Rhea" id="RHEA:17989"/>
        <dbReference type="Rhea" id="RHEA-COMP:9863"/>
        <dbReference type="Rhea" id="RHEA-COMP:11604"/>
        <dbReference type="ChEBI" id="CHEBI:15378"/>
        <dbReference type="ChEBI" id="CHEBI:29999"/>
        <dbReference type="ChEBI" id="CHEBI:30616"/>
        <dbReference type="ChEBI" id="CHEBI:83421"/>
        <dbReference type="ChEBI" id="CHEBI:456216"/>
    </reaction>
</comment>
<dbReference type="InterPro" id="IPR056562">
    <property type="entry name" value="LysM2_CERK1_LYK3_4_5"/>
</dbReference>
<evidence type="ECO:0000313" key="19">
    <source>
        <dbReference type="Proteomes" id="UP001497516"/>
    </source>
</evidence>
<dbReference type="Pfam" id="PF07714">
    <property type="entry name" value="PK_Tyr_Ser-Thr"/>
    <property type="match status" value="1"/>
</dbReference>
<dbReference type="InterPro" id="IPR056563">
    <property type="entry name" value="LysM3_LYK4_5"/>
</dbReference>
<evidence type="ECO:0000259" key="16">
    <source>
        <dbReference type="PROSITE" id="PS50011"/>
    </source>
</evidence>
<dbReference type="GO" id="GO:0004674">
    <property type="term" value="F:protein serine/threonine kinase activity"/>
    <property type="evidence" value="ECO:0007669"/>
    <property type="project" value="UniProtKB-KW"/>
</dbReference>
<dbReference type="InterPro" id="IPR000719">
    <property type="entry name" value="Prot_kinase_dom"/>
</dbReference>
<dbReference type="InterPro" id="IPR045274">
    <property type="entry name" value="WAK-like"/>
</dbReference>
<dbReference type="Gene3D" id="3.30.200.20">
    <property type="entry name" value="Phosphorylase Kinase, domain 1"/>
    <property type="match status" value="1"/>
</dbReference>
<name>A0AAV2GFN1_9ROSI</name>
<evidence type="ECO:0000256" key="5">
    <source>
        <dbReference type="ARBA" id="ARBA00022729"/>
    </source>
</evidence>
<dbReference type="PANTHER" id="PTHR27005">
    <property type="entry name" value="WALL-ASSOCIATED RECEPTOR KINASE-LIKE 21"/>
    <property type="match status" value="1"/>
</dbReference>
<feature type="transmembrane region" description="Helical" evidence="15">
    <location>
        <begin position="277"/>
        <end position="300"/>
    </location>
</feature>
<comment type="subcellular location">
    <subcellularLocation>
        <location evidence="1">Membrane</location>
        <topology evidence="1">Single-pass type I membrane protein</topology>
    </subcellularLocation>
</comment>
<dbReference type="CDD" id="cd00118">
    <property type="entry name" value="LysM"/>
    <property type="match status" value="1"/>
</dbReference>
<keyword evidence="19" id="KW-1185">Reference proteome</keyword>
<dbReference type="InterPro" id="IPR011009">
    <property type="entry name" value="Kinase-like_dom_sf"/>
</dbReference>
<dbReference type="GO" id="GO:0007166">
    <property type="term" value="P:cell surface receptor signaling pathway"/>
    <property type="evidence" value="ECO:0007669"/>
    <property type="project" value="InterPro"/>
</dbReference>
<keyword evidence="7" id="KW-0418">Kinase</keyword>
<evidence type="ECO:0000256" key="14">
    <source>
        <dbReference type="SAM" id="MobiDB-lite"/>
    </source>
</evidence>
<sequence>MKPSVGSTQIIITMATILLSFLHNLPFITPQQDYIRNRQLDCFSEAPSITKGYSCNGIRTGQCQYFTTFQSFPPDYETPISIALLLGSEPSTIASINNISSTSTKIPPGTWIIVPVSCSCFGSIYQHNSPYTVRALDETYFTIANNTFQGLTTCQALAGQNYYYSIEQLRIGFELNVPLKCACPSEKQAATGVVSLLGYMVTWGDTIPLIADRFGVDSARIMEANRFENDSVIFPFTQLLVPLDSQSCEANPDGFFCSCSVNPGICIPDKKKFPLKLVILLGPGIGIGLLATFLIFYKLIQYLKKKRNRIHKQKLFKQNGGLLLQQKLNSYPGSHENSKLFTEEELKRATDNYNQSRFLGQGGFGTVYKGMLPDGTIVAVKKSRTIDKTQIQQFINEVVILSQINHRHIVKLLGCCLETQFPLLVYEFIPNGSLSSYIHSQNMGGEEVSASFPWEDRFRIAGEVAGAVAYMHSAASFPIFHRDIKSSNILLDAKLSAKVADFGTSRSVPEDKTHLTTGVQGTFGYLDPEYFRTSQFTEKSDVYSFAVVLLELMTGQKPILFTTGEEERSLIAHFISSMKENQDGLAEILDPVVSTEARKEDVEAIAELAVRCLRLNGKKRPTMREVAMELDGLRNSQRRSQLDQEESFVDRTYSNQLDAEREESIEDSFAISVELESV</sequence>
<evidence type="ECO:0000256" key="1">
    <source>
        <dbReference type="ARBA" id="ARBA00004479"/>
    </source>
</evidence>
<dbReference type="InterPro" id="IPR001245">
    <property type="entry name" value="Ser-Thr/Tyr_kinase_cat_dom"/>
</dbReference>
<keyword evidence="5" id="KW-0732">Signal</keyword>
<dbReference type="Pfam" id="PF23446">
    <property type="entry name" value="LysM1_NFP_LYK"/>
    <property type="match status" value="1"/>
</dbReference>
<evidence type="ECO:0000256" key="13">
    <source>
        <dbReference type="PROSITE-ProRule" id="PRU10141"/>
    </source>
</evidence>
<evidence type="ECO:0000256" key="15">
    <source>
        <dbReference type="SAM" id="Phobius"/>
    </source>
</evidence>
<dbReference type="InterPro" id="IPR018392">
    <property type="entry name" value="LysM"/>
</dbReference>
<dbReference type="CDD" id="cd14066">
    <property type="entry name" value="STKc_IRAK"/>
    <property type="match status" value="1"/>
</dbReference>
<gene>
    <name evidence="18" type="ORF">LTRI10_LOCUS48707</name>
</gene>
<keyword evidence="2" id="KW-0723">Serine/threonine-protein kinase</keyword>